<evidence type="ECO:0000313" key="3">
    <source>
        <dbReference type="Proteomes" id="UP000199705"/>
    </source>
</evidence>
<dbReference type="RefSeq" id="WP_091174150.1">
    <property type="nucleotide sequence ID" value="NZ_FNCG01000018.1"/>
</dbReference>
<accession>A0A1G8J7U6</accession>
<evidence type="ECO:0000313" key="2">
    <source>
        <dbReference type="EMBL" id="SDI26720.1"/>
    </source>
</evidence>
<proteinExistence type="predicted"/>
<dbReference type="InterPro" id="IPR017853">
    <property type="entry name" value="GH"/>
</dbReference>
<dbReference type="GO" id="GO:0016787">
    <property type="term" value="F:hydrolase activity"/>
    <property type="evidence" value="ECO:0007669"/>
    <property type="project" value="UniProtKB-KW"/>
</dbReference>
<evidence type="ECO:0000259" key="1">
    <source>
        <dbReference type="Pfam" id="PF11790"/>
    </source>
</evidence>
<dbReference type="InterPro" id="IPR024655">
    <property type="entry name" value="Asl1_glyco_hydro_catalytic"/>
</dbReference>
<reference evidence="3" key="1">
    <citation type="submission" date="2016-10" db="EMBL/GenBank/DDBJ databases">
        <authorList>
            <person name="Varghese N."/>
            <person name="Submissions S."/>
        </authorList>
    </citation>
    <scope>NUCLEOTIDE SEQUENCE [LARGE SCALE GENOMIC DNA]</scope>
    <source>
        <strain evidence="3">Gh-67</strain>
    </source>
</reference>
<keyword evidence="2" id="KW-0378">Hydrolase</keyword>
<dbReference type="Pfam" id="PF11790">
    <property type="entry name" value="Glyco_hydro_cc"/>
    <property type="match status" value="1"/>
</dbReference>
<dbReference type="AlphaFoldDB" id="A0A1G8J7U6"/>
<dbReference type="EMBL" id="FNCG01000018">
    <property type="protein sequence ID" value="SDI26720.1"/>
    <property type="molecule type" value="Genomic_DNA"/>
</dbReference>
<keyword evidence="3" id="KW-1185">Reference proteome</keyword>
<gene>
    <name evidence="2" type="ORF">SAMN05192573_11810</name>
</gene>
<dbReference type="SUPFAM" id="SSF51445">
    <property type="entry name" value="(Trans)glycosidases"/>
    <property type="match status" value="1"/>
</dbReference>
<organism evidence="2 3">
    <name type="scientific">Mucilaginibacter gossypii</name>
    <dbReference type="NCBI Taxonomy" id="551996"/>
    <lineage>
        <taxon>Bacteria</taxon>
        <taxon>Pseudomonadati</taxon>
        <taxon>Bacteroidota</taxon>
        <taxon>Sphingobacteriia</taxon>
        <taxon>Sphingobacteriales</taxon>
        <taxon>Sphingobacteriaceae</taxon>
        <taxon>Mucilaginibacter</taxon>
    </lineage>
</organism>
<dbReference type="Gene3D" id="3.20.20.80">
    <property type="entry name" value="Glycosidases"/>
    <property type="match status" value="1"/>
</dbReference>
<dbReference type="Proteomes" id="UP000199705">
    <property type="component" value="Unassembled WGS sequence"/>
</dbReference>
<sequence>MLKFDRTKLWALGVTAGCCLASCSIKDDVQPAHMATIPENQSTVFASTATTAVSSKITVAGSTLQLGINGHPLGDQPYIQTPATKQISILQGMGMNWYRIDCMAQSDGTITVPHLLSPLLDAAAAGKVNILPMLYTRTMDLTKSQSYNYEAGKKLGTNFGAKYAKNFEYYDLGNDLTLDLLLPGKVGWSQYDFDRTKFNRTAAYLKGMDEGLKSQDPNAKTMISAGWLQYAFLRMCDTYGVKFNVVAYHWYSEMERLAPNYKINDITVKLGSLFPNKPIWITESNVRYSTQEQSIKEQNQNTFVSNFVAKCKANPQVKVLMFYELFDEPLKSAQEGSYGFLKWTIPYTSWAKKLVATNLTL</sequence>
<name>A0A1G8J7U6_9SPHI</name>
<protein>
    <submittedName>
        <fullName evidence="2">Glycosyl hydrolase catalytic core</fullName>
    </submittedName>
</protein>
<feature type="domain" description="Asl1-like glycosyl hydrolase catalytic" evidence="1">
    <location>
        <begin position="225"/>
        <end position="323"/>
    </location>
</feature>